<dbReference type="InterPro" id="IPR038466">
    <property type="entry name" value="S8_pro-domain_sf"/>
</dbReference>
<dbReference type="PANTHER" id="PTHR42884:SF1">
    <property type="entry name" value="FURIN"/>
    <property type="match status" value="1"/>
</dbReference>
<keyword evidence="13" id="KW-0732">Signal</keyword>
<keyword evidence="15" id="KW-0967">Endosome</keyword>
<feature type="compositionally biased region" description="Low complexity" evidence="30">
    <location>
        <begin position="776"/>
        <end position="788"/>
    </location>
</feature>
<evidence type="ECO:0000259" key="32">
    <source>
        <dbReference type="PROSITE" id="PS51829"/>
    </source>
</evidence>
<keyword evidence="12" id="KW-0479">Metal-binding</keyword>
<dbReference type="SMART" id="SM00261">
    <property type="entry name" value="FU"/>
    <property type="match status" value="1"/>
</dbReference>
<dbReference type="Proteomes" id="UP001488838">
    <property type="component" value="Unassembled WGS sequence"/>
</dbReference>
<comment type="catalytic activity">
    <reaction evidence="24">
        <text>Release of mature proteins from their proproteins by cleavage of -Arg-Xaa-Yaa-Arg-|-Zaa- bonds, where Xaa can be any amino acid and Yaa is Arg or Lys. Releases albumin, complement component C3 and von Willebrand factor from their respective precursors.</text>
        <dbReference type="EC" id="3.4.21.75"/>
    </reaction>
</comment>
<evidence type="ECO:0000256" key="22">
    <source>
        <dbReference type="ARBA" id="ARBA00023157"/>
    </source>
</evidence>
<dbReference type="InterPro" id="IPR002884">
    <property type="entry name" value="P_dom"/>
</dbReference>
<keyword evidence="9 29" id="KW-0645">Protease</keyword>
<feature type="active site" description="Charge relay system" evidence="28 29">
    <location>
        <position position="413"/>
    </location>
</feature>
<dbReference type="PROSITE" id="PS51829">
    <property type="entry name" value="P_HOMO_B"/>
    <property type="match status" value="1"/>
</dbReference>
<dbReference type="InterPro" id="IPR036852">
    <property type="entry name" value="Peptidase_S8/S53_dom_sf"/>
</dbReference>
<evidence type="ECO:0000256" key="12">
    <source>
        <dbReference type="ARBA" id="ARBA00022723"/>
    </source>
</evidence>
<keyword evidence="7" id="KW-1003">Cell membrane</keyword>
<evidence type="ECO:0000256" key="23">
    <source>
        <dbReference type="ARBA" id="ARBA00023180"/>
    </source>
</evidence>
<evidence type="ECO:0000256" key="19">
    <source>
        <dbReference type="ARBA" id="ARBA00023034"/>
    </source>
</evidence>
<feature type="active site" description="Charge relay system" evidence="28 29">
    <location>
        <position position="239"/>
    </location>
</feature>
<evidence type="ECO:0000256" key="14">
    <source>
        <dbReference type="ARBA" id="ARBA00022737"/>
    </source>
</evidence>
<evidence type="ECO:0000256" key="5">
    <source>
        <dbReference type="ARBA" id="ARBA00004613"/>
    </source>
</evidence>
<evidence type="ECO:0000256" key="17">
    <source>
        <dbReference type="ARBA" id="ARBA00022825"/>
    </source>
</evidence>
<dbReference type="InterPro" id="IPR023827">
    <property type="entry name" value="Peptidase_S8_Asp-AS"/>
</dbReference>
<evidence type="ECO:0000256" key="2">
    <source>
        <dbReference type="ARBA" id="ARBA00004251"/>
    </source>
</evidence>
<comment type="caution">
    <text evidence="33">The sequence shown here is derived from an EMBL/GenBank/DDBJ whole genome shotgun (WGS) entry which is preliminary data.</text>
</comment>
<dbReference type="PROSITE" id="PS00137">
    <property type="entry name" value="SUBTILASE_HIS"/>
    <property type="match status" value="1"/>
</dbReference>
<evidence type="ECO:0000256" key="27">
    <source>
        <dbReference type="ARBA" id="ARBA00042784"/>
    </source>
</evidence>
<accession>A0AAW0HGH1</accession>
<feature type="region of interest" description="Disordered" evidence="30">
    <location>
        <begin position="866"/>
        <end position="894"/>
    </location>
</feature>
<reference evidence="33 34" key="1">
    <citation type="journal article" date="2023" name="bioRxiv">
        <title>Conserved and derived expression patterns and positive selection on dental genes reveal complex evolutionary context of ever-growing rodent molars.</title>
        <authorList>
            <person name="Calamari Z.T."/>
            <person name="Song A."/>
            <person name="Cohen E."/>
            <person name="Akter M."/>
            <person name="Roy R.D."/>
            <person name="Hallikas O."/>
            <person name="Christensen M.M."/>
            <person name="Li P."/>
            <person name="Marangoni P."/>
            <person name="Jernvall J."/>
            <person name="Klein O.D."/>
        </authorList>
    </citation>
    <scope>NUCLEOTIDE SEQUENCE [LARGE SCALE GENOMIC DNA]</scope>
    <source>
        <strain evidence="33">V071</strain>
    </source>
</reference>
<feature type="domain" description="P/Homo B" evidence="32">
    <location>
        <begin position="489"/>
        <end position="673"/>
    </location>
</feature>
<keyword evidence="14" id="KW-0677">Repeat</keyword>
<dbReference type="InterPro" id="IPR022398">
    <property type="entry name" value="Peptidase_S8_His-AS"/>
</dbReference>
<feature type="compositionally biased region" description="Acidic residues" evidence="30">
    <location>
        <begin position="867"/>
        <end position="880"/>
    </location>
</feature>
<dbReference type="InterPro" id="IPR034182">
    <property type="entry name" value="Kexin/furin"/>
</dbReference>
<evidence type="ECO:0000256" key="13">
    <source>
        <dbReference type="ARBA" id="ARBA00022729"/>
    </source>
</evidence>
<dbReference type="PROSITE" id="PS00136">
    <property type="entry name" value="SUBTILASE_ASP"/>
    <property type="match status" value="1"/>
</dbReference>
<dbReference type="PRINTS" id="PR00723">
    <property type="entry name" value="SUBTILISIN"/>
</dbReference>
<keyword evidence="8" id="KW-0964">Secreted</keyword>
<dbReference type="AlphaFoldDB" id="A0AAW0HGH1"/>
<keyword evidence="34" id="KW-1185">Reference proteome</keyword>
<organism evidence="33 34">
    <name type="scientific">Myodes glareolus</name>
    <name type="common">Bank vole</name>
    <name type="synonym">Clethrionomys glareolus</name>
    <dbReference type="NCBI Taxonomy" id="447135"/>
    <lineage>
        <taxon>Eukaryota</taxon>
        <taxon>Metazoa</taxon>
        <taxon>Chordata</taxon>
        <taxon>Craniata</taxon>
        <taxon>Vertebrata</taxon>
        <taxon>Euteleostomi</taxon>
        <taxon>Mammalia</taxon>
        <taxon>Eutheria</taxon>
        <taxon>Euarchontoglires</taxon>
        <taxon>Glires</taxon>
        <taxon>Rodentia</taxon>
        <taxon>Myomorpha</taxon>
        <taxon>Muroidea</taxon>
        <taxon>Cricetidae</taxon>
        <taxon>Arvicolinae</taxon>
        <taxon>Myodes</taxon>
    </lineage>
</organism>
<feature type="region of interest" description="Disordered" evidence="30">
    <location>
        <begin position="9"/>
        <end position="36"/>
    </location>
</feature>
<keyword evidence="11 31" id="KW-0812">Transmembrane</keyword>
<feature type="region of interest" description="Disordered" evidence="30">
    <location>
        <begin position="205"/>
        <end position="227"/>
    </location>
</feature>
<proteinExistence type="inferred from homology"/>
<dbReference type="Gene3D" id="3.40.50.200">
    <property type="entry name" value="Peptidase S8/S53 domain"/>
    <property type="match status" value="1"/>
</dbReference>
<evidence type="ECO:0000256" key="21">
    <source>
        <dbReference type="ARBA" id="ARBA00023145"/>
    </source>
</evidence>
<dbReference type="PROSITE" id="PS51892">
    <property type="entry name" value="SUBTILASE"/>
    <property type="match status" value="1"/>
</dbReference>
<dbReference type="GO" id="GO:0016486">
    <property type="term" value="P:peptide hormone processing"/>
    <property type="evidence" value="ECO:0007669"/>
    <property type="project" value="TreeGrafter"/>
</dbReference>
<dbReference type="GO" id="GO:0005576">
    <property type="term" value="C:extracellular region"/>
    <property type="evidence" value="ECO:0007669"/>
    <property type="project" value="UniProtKB-SubCell"/>
</dbReference>
<dbReference type="Gene3D" id="3.30.70.850">
    <property type="entry name" value="Peptidase S8, pro-domain"/>
    <property type="match status" value="1"/>
</dbReference>
<dbReference type="PROSITE" id="PS00138">
    <property type="entry name" value="SUBTILASE_SER"/>
    <property type="match status" value="1"/>
</dbReference>
<dbReference type="SUPFAM" id="SSF54897">
    <property type="entry name" value="Protease propeptides/inhibitors"/>
    <property type="match status" value="1"/>
</dbReference>
<dbReference type="Gene3D" id="2.10.220.10">
    <property type="entry name" value="Hormone Receptor, Insulin-like Growth Factor Receptor 1, Chain A, domain 2"/>
    <property type="match status" value="1"/>
</dbReference>
<keyword evidence="10" id="KW-0165">Cleavage on pair of basic residues</keyword>
<dbReference type="Pfam" id="PF01483">
    <property type="entry name" value="P_proprotein"/>
    <property type="match status" value="2"/>
</dbReference>
<dbReference type="SUPFAM" id="SSF49785">
    <property type="entry name" value="Galactose-binding domain-like"/>
    <property type="match status" value="1"/>
</dbReference>
<evidence type="ECO:0000256" key="24">
    <source>
        <dbReference type="ARBA" id="ARBA00035756"/>
    </source>
</evidence>
<feature type="region of interest" description="Disordered" evidence="30">
    <location>
        <begin position="773"/>
        <end position="796"/>
    </location>
</feature>
<dbReference type="GO" id="GO:0000139">
    <property type="term" value="C:Golgi membrane"/>
    <property type="evidence" value="ECO:0007669"/>
    <property type="project" value="TreeGrafter"/>
</dbReference>
<evidence type="ECO:0000256" key="31">
    <source>
        <dbReference type="SAM" id="Phobius"/>
    </source>
</evidence>
<comment type="similarity">
    <text evidence="6">Belongs to the peptidase S8 family. Furin subfamily.</text>
</comment>
<name>A0AAW0HGH1_MYOGA</name>
<evidence type="ECO:0000313" key="33">
    <source>
        <dbReference type="EMBL" id="KAK7801834.1"/>
    </source>
</evidence>
<sequence length="894" mass="97297">MQEPALILPSSPAHLGPMPPPVSSGPPAVSRHGDGSSGVPVICPPMELRPWLLWVVAAAGTLVLLAADARGQKVFTNTWAVHISGGPAVADSLARKHGFHNLGQIFGDYYHFRHRAVTKRSLSPHRPRHSRLQREPQVKWLEQQVVKRRTKRDVYQEPTDPKFPQQWYLSGVTQRDLNVKEAWAQGFTGHGIVVSILDDGIEKNHPDLAGNYDPGASFDVNDQDPDPQPRYTQMNDNRHGTRCAGEVAAVANNGVCGVGVAYNARIGGVRMLDGEVTDAVEARSLGLNPNHIHIYSASWGPEDDGKTVDGPARLAEEAFFRGVSQGRGGLGSIFVWASGNGGREHDSCNCDGYTNSIYTLSISSATQFGNVPWYSEACSSTLATTYSSGNQNEKQIVTTDLRQKCTESHTGTSASAPLAAGIIALTLEANKNLTWRDMQHLVVQTSKPAHLNANDWATNGVGRKVSHSYGYGLLDAGAMVALAQNWTTVAPQRKCIIDILVEPKDIGKRLEVRKSVTACLGEPNHVVRLEHAQARLTLSYNRRGDLAIHLVSPMGTRSTLLAARCSPCPFAVSLPGRRHFISKTPASIRDPGDGGSRVLWDTLITGILAWDPFSCQLPHDYSADGFNDWAFMTTHSWDEDPSGEWVLEIENTSEANNYGIESGGGRVAGLSAADVVLTPLTLVSYEPRNRDTHQVYALCEEGFSLHQKSCVQHCPLGFTPQVLDTHYSTENDVEIIRASVCTPCHTSCATCQGPAPTDCLSCPSHASLDPVEQTCSRQSQSSRESRPQQQPPALHPEVEVEPRLQAGLLPSHLPEVVAGLSCVFIVLVFGTVFLVLQLRSGFSFRGVKVYTMDRGLVSYKGLPPEAWQEECPSDSEEDEGRGERTAFIKDQSAL</sequence>
<dbReference type="EMBL" id="JBBHLL010000487">
    <property type="protein sequence ID" value="KAK7801834.1"/>
    <property type="molecule type" value="Genomic_DNA"/>
</dbReference>
<dbReference type="PANTHER" id="PTHR42884">
    <property type="entry name" value="PROPROTEIN CONVERTASE SUBTILISIN/KEXIN-RELATED"/>
    <property type="match status" value="1"/>
</dbReference>
<dbReference type="EC" id="3.4.21.75" evidence="25"/>
<dbReference type="FunFam" id="3.40.50.200:FF:000001">
    <property type="entry name" value="Furin 2, isoform B"/>
    <property type="match status" value="1"/>
</dbReference>
<feature type="active site" description="Charge relay system" evidence="28 29">
    <location>
        <position position="198"/>
    </location>
</feature>
<dbReference type="InterPro" id="IPR009030">
    <property type="entry name" value="Growth_fac_rcpt_cys_sf"/>
</dbReference>
<evidence type="ECO:0000256" key="16">
    <source>
        <dbReference type="ARBA" id="ARBA00022801"/>
    </source>
</evidence>
<evidence type="ECO:0000256" key="1">
    <source>
        <dbReference type="ARBA" id="ARBA00001913"/>
    </source>
</evidence>
<evidence type="ECO:0000256" key="20">
    <source>
        <dbReference type="ARBA" id="ARBA00023136"/>
    </source>
</evidence>
<evidence type="ECO:0000256" key="30">
    <source>
        <dbReference type="SAM" id="MobiDB-lite"/>
    </source>
</evidence>
<dbReference type="GO" id="GO:0005886">
    <property type="term" value="C:plasma membrane"/>
    <property type="evidence" value="ECO:0007669"/>
    <property type="project" value="UniProtKB-SubCell"/>
</dbReference>
<dbReference type="InterPro" id="IPR015500">
    <property type="entry name" value="Peptidase_S8_subtilisin-rel"/>
</dbReference>
<dbReference type="InterPro" id="IPR032815">
    <property type="entry name" value="S8_pro-domain"/>
</dbReference>
<dbReference type="CDD" id="cd04059">
    <property type="entry name" value="Peptidases_S8_Protein_convertases_Kexins_Furin-like"/>
    <property type="match status" value="1"/>
</dbReference>
<dbReference type="FunFam" id="3.30.70.850:FF:000001">
    <property type="entry name" value="Proprotein convertase subtilisin/kexin type 5"/>
    <property type="match status" value="1"/>
</dbReference>
<evidence type="ECO:0000256" key="6">
    <source>
        <dbReference type="ARBA" id="ARBA00005325"/>
    </source>
</evidence>
<dbReference type="GO" id="GO:0004252">
    <property type="term" value="F:serine-type endopeptidase activity"/>
    <property type="evidence" value="ECO:0007669"/>
    <property type="project" value="UniProtKB-UniRule"/>
</dbReference>
<evidence type="ECO:0000256" key="8">
    <source>
        <dbReference type="ARBA" id="ARBA00022525"/>
    </source>
</evidence>
<evidence type="ECO:0000256" key="25">
    <source>
        <dbReference type="ARBA" id="ARBA00038993"/>
    </source>
</evidence>
<evidence type="ECO:0000256" key="15">
    <source>
        <dbReference type="ARBA" id="ARBA00022753"/>
    </source>
</evidence>
<dbReference type="GO" id="GO:0010008">
    <property type="term" value="C:endosome membrane"/>
    <property type="evidence" value="ECO:0007669"/>
    <property type="project" value="UniProtKB-SubCell"/>
</dbReference>
<dbReference type="Pfam" id="PF16470">
    <property type="entry name" value="S8_pro-domain"/>
    <property type="match status" value="1"/>
</dbReference>
<keyword evidence="17 29" id="KW-0720">Serine protease</keyword>
<dbReference type="Pfam" id="PF00082">
    <property type="entry name" value="Peptidase_S8"/>
    <property type="match status" value="1"/>
</dbReference>
<evidence type="ECO:0000256" key="29">
    <source>
        <dbReference type="PROSITE-ProRule" id="PRU01240"/>
    </source>
</evidence>
<dbReference type="SUPFAM" id="SSF57184">
    <property type="entry name" value="Growth factor receptor domain"/>
    <property type="match status" value="1"/>
</dbReference>
<evidence type="ECO:0000256" key="7">
    <source>
        <dbReference type="ARBA" id="ARBA00022475"/>
    </source>
</evidence>
<keyword evidence="20 31" id="KW-0472">Membrane</keyword>
<comment type="subcellular location">
    <subcellularLocation>
        <location evidence="2">Cell membrane</location>
        <topology evidence="2">Single-pass type I membrane protein</topology>
    </subcellularLocation>
    <subcellularLocation>
        <location evidence="4">Endosome membrane</location>
        <topology evidence="4">Single-pass type I membrane protein</topology>
    </subcellularLocation>
    <subcellularLocation>
        <location evidence="3">Golgi apparatus</location>
        <location evidence="3">trans-Golgi network membrane</location>
        <topology evidence="3">Single-pass type I membrane protein</topology>
    </subcellularLocation>
    <subcellularLocation>
        <location evidence="5">Secreted</location>
    </subcellularLocation>
</comment>
<dbReference type="InterPro" id="IPR006212">
    <property type="entry name" value="Furin_repeat"/>
</dbReference>
<evidence type="ECO:0000256" key="18">
    <source>
        <dbReference type="ARBA" id="ARBA00022989"/>
    </source>
</evidence>
<feature type="transmembrane region" description="Helical" evidence="31">
    <location>
        <begin position="816"/>
        <end position="836"/>
    </location>
</feature>
<dbReference type="GO" id="GO:0046872">
    <property type="term" value="F:metal ion binding"/>
    <property type="evidence" value="ECO:0007669"/>
    <property type="project" value="UniProtKB-KW"/>
</dbReference>
<evidence type="ECO:0000256" key="3">
    <source>
        <dbReference type="ARBA" id="ARBA00004393"/>
    </source>
</evidence>
<keyword evidence="22" id="KW-1015">Disulfide bond</keyword>
<evidence type="ECO:0000256" key="9">
    <source>
        <dbReference type="ARBA" id="ARBA00022670"/>
    </source>
</evidence>
<evidence type="ECO:0000256" key="10">
    <source>
        <dbReference type="ARBA" id="ARBA00022685"/>
    </source>
</evidence>
<dbReference type="Gene3D" id="2.60.120.260">
    <property type="entry name" value="Galactose-binding domain-like"/>
    <property type="match status" value="1"/>
</dbReference>
<dbReference type="SUPFAM" id="SSF52743">
    <property type="entry name" value="Subtilisin-like"/>
    <property type="match status" value="1"/>
</dbReference>
<keyword evidence="18 31" id="KW-1133">Transmembrane helix</keyword>
<evidence type="ECO:0000313" key="34">
    <source>
        <dbReference type="Proteomes" id="UP001488838"/>
    </source>
</evidence>
<dbReference type="InterPro" id="IPR023828">
    <property type="entry name" value="Peptidase_S8_Ser-AS"/>
</dbReference>
<evidence type="ECO:0000256" key="28">
    <source>
        <dbReference type="PIRSR" id="PIRSR615500-1"/>
    </source>
</evidence>
<dbReference type="GO" id="GO:0005802">
    <property type="term" value="C:trans-Golgi network"/>
    <property type="evidence" value="ECO:0007669"/>
    <property type="project" value="TreeGrafter"/>
</dbReference>
<keyword evidence="23" id="KW-0325">Glycoprotein</keyword>
<evidence type="ECO:0000256" key="4">
    <source>
        <dbReference type="ARBA" id="ARBA00004530"/>
    </source>
</evidence>
<evidence type="ECO:0000256" key="26">
    <source>
        <dbReference type="ARBA" id="ARBA00041232"/>
    </source>
</evidence>
<gene>
    <name evidence="33" type="ORF">U0070_023314</name>
</gene>
<comment type="cofactor">
    <cofactor evidence="1">
        <name>Ca(2+)</name>
        <dbReference type="ChEBI" id="CHEBI:29108"/>
    </cofactor>
</comment>
<keyword evidence="21" id="KW-0865">Zymogen</keyword>
<protein>
    <recommendedName>
        <fullName evidence="25">furin</fullName>
        <ecNumber evidence="25">3.4.21.75</ecNumber>
    </recommendedName>
    <alternativeName>
        <fullName evidence="26">Dibasic-processing enzyme</fullName>
    </alternativeName>
    <alternativeName>
        <fullName evidence="27">Paired basic amino acid residue-cleaving enzyme</fullName>
    </alternativeName>
</protein>
<evidence type="ECO:0000256" key="11">
    <source>
        <dbReference type="ARBA" id="ARBA00022692"/>
    </source>
</evidence>
<keyword evidence="16 29" id="KW-0378">Hydrolase</keyword>
<keyword evidence="19" id="KW-0333">Golgi apparatus</keyword>
<dbReference type="CDD" id="cd00064">
    <property type="entry name" value="FU"/>
    <property type="match status" value="1"/>
</dbReference>
<dbReference type="InterPro" id="IPR000209">
    <property type="entry name" value="Peptidase_S8/S53_dom"/>
</dbReference>
<dbReference type="InterPro" id="IPR008979">
    <property type="entry name" value="Galactose-bd-like_sf"/>
</dbReference>